<dbReference type="Proteomes" id="UP000440498">
    <property type="component" value="Unassembled WGS sequence"/>
</dbReference>
<gene>
    <name evidence="2" type="ORF">GEV02_16690</name>
</gene>
<evidence type="ECO:0000256" key="1">
    <source>
        <dbReference type="SAM" id="Phobius"/>
    </source>
</evidence>
<organism evidence="2 3">
    <name type="scientific">Rugamonas aquatica</name>
    <dbReference type="NCBI Taxonomy" id="2743357"/>
    <lineage>
        <taxon>Bacteria</taxon>
        <taxon>Pseudomonadati</taxon>
        <taxon>Pseudomonadota</taxon>
        <taxon>Betaproteobacteria</taxon>
        <taxon>Burkholderiales</taxon>
        <taxon>Oxalobacteraceae</taxon>
        <taxon>Telluria group</taxon>
        <taxon>Rugamonas</taxon>
    </lineage>
</organism>
<keyword evidence="3" id="KW-1185">Reference proteome</keyword>
<feature type="transmembrane region" description="Helical" evidence="1">
    <location>
        <begin position="277"/>
        <end position="298"/>
    </location>
</feature>
<protein>
    <submittedName>
        <fullName evidence="2">ABC transporter permease subunit</fullName>
    </submittedName>
</protein>
<feature type="transmembrane region" description="Helical" evidence="1">
    <location>
        <begin position="310"/>
        <end position="329"/>
    </location>
</feature>
<evidence type="ECO:0000313" key="2">
    <source>
        <dbReference type="EMBL" id="MQA39791.1"/>
    </source>
</evidence>
<dbReference type="RefSeq" id="WP_152839053.1">
    <property type="nucleotide sequence ID" value="NZ_WHUG01000006.1"/>
</dbReference>
<sequence>MMPLWLVVMKKELSEALRDKRTLSMLLMLTLVYPALVGFLLHTMIERGTRTEKAGIDLVVVGGAQAPNLLAQLRQKNVNVSESAAMSDADIGALLRKKKVVGVLRLAPEFGEYYAELRPAPLELWFDSSAEKRDQRLEVETILREYSNSVASARLQAHGVSAVILSPLRLQRYDSVSSATGGNARISAMLGMFFIPVLLFGLSSAIDSTAGERERRSLEVLMAQPIPVRELVAGKWLAASALAAIGLTVELLVAHGVLSKLPLEEIGMSWRLSLPMLAMVIGSTLPLCLFVGAVQVAMAMNSKTFKEAQASASIVAMLPILPLVIIPMMDLSTQNWMYAVPVLSNQTMFQALATGQALGWVPYALTCVLPLLLAGVAIAFASFRMKSERYVLAV</sequence>
<proteinExistence type="predicted"/>
<dbReference type="PANTHER" id="PTHR43471">
    <property type="entry name" value="ABC TRANSPORTER PERMEASE"/>
    <property type="match status" value="1"/>
</dbReference>
<feature type="transmembrane region" description="Helical" evidence="1">
    <location>
        <begin position="360"/>
        <end position="383"/>
    </location>
</feature>
<name>A0A6A7N4I6_9BURK</name>
<dbReference type="PANTHER" id="PTHR43471:SF3">
    <property type="entry name" value="ABC TRANSPORTER PERMEASE PROTEIN NATB"/>
    <property type="match status" value="1"/>
</dbReference>
<evidence type="ECO:0000313" key="3">
    <source>
        <dbReference type="Proteomes" id="UP000440498"/>
    </source>
</evidence>
<feature type="transmembrane region" description="Helical" evidence="1">
    <location>
        <begin position="186"/>
        <end position="206"/>
    </location>
</feature>
<keyword evidence="1" id="KW-0812">Transmembrane</keyword>
<dbReference type="Pfam" id="PF12679">
    <property type="entry name" value="ABC2_membrane_2"/>
    <property type="match status" value="1"/>
</dbReference>
<feature type="transmembrane region" description="Helical" evidence="1">
    <location>
        <begin position="236"/>
        <end position="257"/>
    </location>
</feature>
<feature type="transmembrane region" description="Helical" evidence="1">
    <location>
        <begin position="21"/>
        <end position="41"/>
    </location>
</feature>
<dbReference type="GO" id="GO:0005886">
    <property type="term" value="C:plasma membrane"/>
    <property type="evidence" value="ECO:0007669"/>
    <property type="project" value="UniProtKB-SubCell"/>
</dbReference>
<comment type="caution">
    <text evidence="2">The sequence shown here is derived from an EMBL/GenBank/DDBJ whole genome shotgun (WGS) entry which is preliminary data.</text>
</comment>
<accession>A0A6A7N4I6</accession>
<dbReference type="GO" id="GO:0140359">
    <property type="term" value="F:ABC-type transporter activity"/>
    <property type="evidence" value="ECO:0007669"/>
    <property type="project" value="InterPro"/>
</dbReference>
<keyword evidence="1" id="KW-0472">Membrane</keyword>
<dbReference type="AlphaFoldDB" id="A0A6A7N4I6"/>
<reference evidence="2 3" key="1">
    <citation type="submission" date="2019-10" db="EMBL/GenBank/DDBJ databases">
        <title>Two novel species isolated from a subtropical stream in China.</title>
        <authorList>
            <person name="Lu H."/>
        </authorList>
    </citation>
    <scope>NUCLEOTIDE SEQUENCE [LARGE SCALE GENOMIC DNA]</scope>
    <source>
        <strain evidence="2 3">FT29W</strain>
    </source>
</reference>
<dbReference type="EMBL" id="WHUG01000006">
    <property type="protein sequence ID" value="MQA39791.1"/>
    <property type="molecule type" value="Genomic_DNA"/>
</dbReference>
<keyword evidence="1" id="KW-1133">Transmembrane helix</keyword>